<evidence type="ECO:0000313" key="3">
    <source>
        <dbReference type="Proteomes" id="UP000184390"/>
    </source>
</evidence>
<evidence type="ECO:0000313" key="2">
    <source>
        <dbReference type="EMBL" id="SHI46903.1"/>
    </source>
</evidence>
<comment type="caution">
    <text evidence="2">The sequence shown here is derived from an EMBL/GenBank/DDBJ whole genome shotgun (WGS) entry which is preliminary data.</text>
</comment>
<dbReference type="Proteomes" id="UP000184390">
    <property type="component" value="Unassembled WGS sequence"/>
</dbReference>
<evidence type="ECO:0008006" key="4">
    <source>
        <dbReference type="Google" id="ProtNLM"/>
    </source>
</evidence>
<gene>
    <name evidence="2" type="ORF">SAMN05216246_102191</name>
</gene>
<feature type="compositionally biased region" description="Basic and acidic residues" evidence="1">
    <location>
        <begin position="1"/>
        <end position="11"/>
    </location>
</feature>
<dbReference type="EMBL" id="FQYL01000002">
    <property type="protein sequence ID" value="SHI46903.1"/>
    <property type="molecule type" value="Genomic_DNA"/>
</dbReference>
<sequence length="367" mass="40695">MYTTDSGDRSPHPRSGTQAPAAPRRDLETGAIRPIRRGTTMRVDPDEPYWRAASRAREMIIEACDAEGLDGVICQEAAARLHGARVMSEAQTIHLVTSWKPGGLRRCSSRRHPGRVPSRDASPAERRRLLDARPIVRHHMPLEDGDVVDHAGLRVTSLERTILDCARFLQPDRALAVVDSLFAVAAGAGAHPWDERRRIEAETAELRRRLLARLEQWAGQRGCRRARAVLLSATAMSQSVWESEARRLCLASGIAPPQVQLAVRGGDGRTYFADLGWILVRLLLEIDGEVKLVSDPEGEPGRRAAREEAIREAGFDVLRMGPEELRDRRTAVRRIWDALPPSARDASPITALLTTREREAGGLRPGF</sequence>
<name>A0ABY1I1Y3_9ACTO</name>
<keyword evidence="3" id="KW-1185">Reference proteome</keyword>
<evidence type="ECO:0000256" key="1">
    <source>
        <dbReference type="SAM" id="MobiDB-lite"/>
    </source>
</evidence>
<dbReference type="RefSeq" id="WP_073451441.1">
    <property type="nucleotide sequence ID" value="NZ_FQYL01000002.1"/>
</dbReference>
<feature type="region of interest" description="Disordered" evidence="1">
    <location>
        <begin position="1"/>
        <end position="31"/>
    </location>
</feature>
<accession>A0ABY1I1Y3</accession>
<reference evidence="2 3" key="1">
    <citation type="submission" date="2016-11" db="EMBL/GenBank/DDBJ databases">
        <authorList>
            <person name="Varghese N."/>
            <person name="Submissions S."/>
        </authorList>
    </citation>
    <scope>NUCLEOTIDE SEQUENCE [LARGE SCALE GENOMIC DNA]</scope>
    <source>
        <strain evidence="2 3">PA</strain>
    </source>
</reference>
<protein>
    <recommendedName>
        <fullName evidence="4">DUF559 domain-containing protein</fullName>
    </recommendedName>
</protein>
<proteinExistence type="predicted"/>
<organism evidence="2 3">
    <name type="scientific">Actinomyces denticolens</name>
    <dbReference type="NCBI Taxonomy" id="52767"/>
    <lineage>
        <taxon>Bacteria</taxon>
        <taxon>Bacillati</taxon>
        <taxon>Actinomycetota</taxon>
        <taxon>Actinomycetes</taxon>
        <taxon>Actinomycetales</taxon>
        <taxon>Actinomycetaceae</taxon>
        <taxon>Actinomyces</taxon>
    </lineage>
</organism>